<dbReference type="EMBL" id="FCON02000061">
    <property type="protein sequence ID" value="SAL75676.1"/>
    <property type="molecule type" value="Genomic_DNA"/>
</dbReference>
<evidence type="ECO:0000259" key="1">
    <source>
        <dbReference type="Pfam" id="PF00582"/>
    </source>
</evidence>
<keyword evidence="3" id="KW-1185">Reference proteome</keyword>
<feature type="domain" description="UspA" evidence="1">
    <location>
        <begin position="3"/>
        <end position="135"/>
    </location>
</feature>
<proteinExistence type="predicted"/>
<dbReference type="Proteomes" id="UP000054770">
    <property type="component" value="Unassembled WGS sequence"/>
</dbReference>
<protein>
    <submittedName>
        <fullName evidence="2">Universal stress protein family protein</fullName>
    </submittedName>
</protein>
<dbReference type="RefSeq" id="WP_160110054.1">
    <property type="nucleotide sequence ID" value="NZ_FCON02000061.1"/>
</dbReference>
<dbReference type="CDD" id="cd00293">
    <property type="entry name" value="USP-like"/>
    <property type="match status" value="1"/>
</dbReference>
<dbReference type="SUPFAM" id="SSF52402">
    <property type="entry name" value="Adenine nucleotide alpha hydrolases-like"/>
    <property type="match status" value="1"/>
</dbReference>
<dbReference type="InterPro" id="IPR006016">
    <property type="entry name" value="UspA"/>
</dbReference>
<gene>
    <name evidence="2" type="ORF">AWB68_04819</name>
</gene>
<reference evidence="2" key="1">
    <citation type="submission" date="2016-01" db="EMBL/GenBank/DDBJ databases">
        <authorList>
            <person name="Peeters C."/>
        </authorList>
    </citation>
    <scope>NUCLEOTIDE SEQUENCE [LARGE SCALE GENOMIC DNA]</scope>
    <source>
        <strain evidence="2">LMG 22940</strain>
    </source>
</reference>
<dbReference type="Gene3D" id="3.40.50.620">
    <property type="entry name" value="HUPs"/>
    <property type="match status" value="1"/>
</dbReference>
<comment type="caution">
    <text evidence="2">The sequence shown here is derived from an EMBL/GenBank/DDBJ whole genome shotgun (WGS) entry which is preliminary data.</text>
</comment>
<dbReference type="InterPro" id="IPR014729">
    <property type="entry name" value="Rossmann-like_a/b/a_fold"/>
</dbReference>
<sequence>MRCVLVGFNGSDCALAAVLRARDIALERAARLHILSVATVPAFGFDACMDDVMEQQIAHCEAALQSLKARLPETRDMIRLSLRIGDPWREVVDYAAEYGAGEIVVGCRRQWFQRWPASRVVRRIVAHAPCAVTVVMNQRYAPLTSPRGAIA</sequence>
<organism evidence="2 3">
    <name type="scientific">Caballeronia choica</name>
    <dbReference type="NCBI Taxonomy" id="326476"/>
    <lineage>
        <taxon>Bacteria</taxon>
        <taxon>Pseudomonadati</taxon>
        <taxon>Pseudomonadota</taxon>
        <taxon>Betaproteobacteria</taxon>
        <taxon>Burkholderiales</taxon>
        <taxon>Burkholderiaceae</taxon>
        <taxon>Caballeronia</taxon>
    </lineage>
</organism>
<evidence type="ECO:0000313" key="3">
    <source>
        <dbReference type="Proteomes" id="UP000054770"/>
    </source>
</evidence>
<accession>A0A158K3H8</accession>
<dbReference type="AlphaFoldDB" id="A0A158K3H8"/>
<evidence type="ECO:0000313" key="2">
    <source>
        <dbReference type="EMBL" id="SAL75676.1"/>
    </source>
</evidence>
<name>A0A158K3H8_9BURK</name>
<dbReference type="OrthoDB" id="5512223at2"/>
<dbReference type="Pfam" id="PF00582">
    <property type="entry name" value="Usp"/>
    <property type="match status" value="1"/>
</dbReference>